<evidence type="ECO:0000256" key="6">
    <source>
        <dbReference type="ARBA" id="ARBA00022832"/>
    </source>
</evidence>
<dbReference type="GO" id="GO:0006633">
    <property type="term" value="P:fatty acid biosynthetic process"/>
    <property type="evidence" value="ECO:0007669"/>
    <property type="project" value="UniProtKB-KW"/>
</dbReference>
<reference evidence="15 16" key="1">
    <citation type="submission" date="2019-01" db="EMBL/GenBank/DDBJ databases">
        <authorList>
            <person name="Brito A."/>
        </authorList>
    </citation>
    <scope>NUCLEOTIDE SEQUENCE [LARGE SCALE GENOMIC DNA]</scope>
    <source>
        <strain evidence="15">1</strain>
    </source>
</reference>
<evidence type="ECO:0000259" key="14">
    <source>
        <dbReference type="Pfam" id="PF00487"/>
    </source>
</evidence>
<evidence type="ECO:0000256" key="7">
    <source>
        <dbReference type="ARBA" id="ARBA00022989"/>
    </source>
</evidence>
<keyword evidence="8" id="KW-0560">Oxidoreductase</keyword>
<evidence type="ECO:0000256" key="11">
    <source>
        <dbReference type="ARBA" id="ARBA00023136"/>
    </source>
</evidence>
<protein>
    <submittedName>
        <fullName evidence="15">Acyl-lipid desaturase delta 9</fullName>
    </submittedName>
</protein>
<dbReference type="PRINTS" id="PR00075">
    <property type="entry name" value="FACDDSATRASE"/>
</dbReference>
<keyword evidence="4" id="KW-0444">Lipid biosynthesis</keyword>
<sequence>MTTTIEIDQSKLNFPIIVSLTITHLGVLFAPFTFSWSLLALTIFLHWLTCGLGITLGYHRLLSHRSFKTPKWVEYILTTLGTLTIQGSPIDWVGFHRLHHKYSDTAQDPHNNEKGFWWSHISWILHQSPSEEKIRKLTGDLNGDPYYEFLHRFFPLFQLASIVFFYLVAGWGGVVWGVFVRLVLTYHSTWLVNSATHKFGYRNFDCQDSSVNCWWVAVLTYGEGWHNNHHAHPHSARHGLKWWELDLTWTAVRVLELLGLASNIRTYKA</sequence>
<keyword evidence="10" id="KW-0443">Lipid metabolism</keyword>
<evidence type="ECO:0000256" key="13">
    <source>
        <dbReference type="SAM" id="Phobius"/>
    </source>
</evidence>
<dbReference type="CDD" id="cd03505">
    <property type="entry name" value="Delta9-FADS-like"/>
    <property type="match status" value="1"/>
</dbReference>
<keyword evidence="16" id="KW-1185">Reference proteome</keyword>
<dbReference type="InterPro" id="IPR005804">
    <property type="entry name" value="FA_desaturase_dom"/>
</dbReference>
<evidence type="ECO:0000313" key="16">
    <source>
        <dbReference type="Proteomes" id="UP000320055"/>
    </source>
</evidence>
<evidence type="ECO:0000313" key="15">
    <source>
        <dbReference type="EMBL" id="VEP14445.1"/>
    </source>
</evidence>
<comment type="subcellular location">
    <subcellularLocation>
        <location evidence="2">Membrane</location>
        <topology evidence="2">Multi-pass membrane protein</topology>
    </subcellularLocation>
</comment>
<evidence type="ECO:0000256" key="9">
    <source>
        <dbReference type="ARBA" id="ARBA00023004"/>
    </source>
</evidence>
<keyword evidence="5 13" id="KW-0812">Transmembrane</keyword>
<keyword evidence="7 13" id="KW-1133">Transmembrane helix</keyword>
<dbReference type="GO" id="GO:0016020">
    <property type="term" value="C:membrane"/>
    <property type="evidence" value="ECO:0007669"/>
    <property type="project" value="UniProtKB-SubCell"/>
</dbReference>
<keyword evidence="12" id="KW-0275">Fatty acid biosynthesis</keyword>
<evidence type="ECO:0000256" key="1">
    <source>
        <dbReference type="ARBA" id="ARBA00001954"/>
    </source>
</evidence>
<evidence type="ECO:0000256" key="12">
    <source>
        <dbReference type="ARBA" id="ARBA00023160"/>
    </source>
</evidence>
<evidence type="ECO:0000256" key="4">
    <source>
        <dbReference type="ARBA" id="ARBA00022516"/>
    </source>
</evidence>
<evidence type="ECO:0000256" key="5">
    <source>
        <dbReference type="ARBA" id="ARBA00022692"/>
    </source>
</evidence>
<feature type="transmembrane region" description="Helical" evidence="13">
    <location>
        <begin position="38"/>
        <end position="58"/>
    </location>
</feature>
<dbReference type="PANTHER" id="PTHR11351">
    <property type="entry name" value="ACYL-COA DESATURASE"/>
    <property type="match status" value="1"/>
</dbReference>
<evidence type="ECO:0000256" key="8">
    <source>
        <dbReference type="ARBA" id="ARBA00023002"/>
    </source>
</evidence>
<keyword evidence="11 13" id="KW-0472">Membrane</keyword>
<comment type="similarity">
    <text evidence="3">Belongs to the fatty acid desaturase type 2 family.</text>
</comment>
<evidence type="ECO:0000256" key="10">
    <source>
        <dbReference type="ARBA" id="ARBA00023098"/>
    </source>
</evidence>
<dbReference type="Pfam" id="PF00487">
    <property type="entry name" value="FA_desaturase"/>
    <property type="match status" value="1"/>
</dbReference>
<feature type="domain" description="Fatty acid desaturase" evidence="14">
    <location>
        <begin position="36"/>
        <end position="253"/>
    </location>
</feature>
<dbReference type="Proteomes" id="UP000320055">
    <property type="component" value="Unassembled WGS sequence"/>
</dbReference>
<evidence type="ECO:0000256" key="2">
    <source>
        <dbReference type="ARBA" id="ARBA00004141"/>
    </source>
</evidence>
<dbReference type="GO" id="GO:0016717">
    <property type="term" value="F:oxidoreductase activity, acting on paired donors, with oxidation of a pair of donors resulting in the reduction of molecular oxygen to two molecules of water"/>
    <property type="evidence" value="ECO:0007669"/>
    <property type="project" value="InterPro"/>
</dbReference>
<dbReference type="InterPro" id="IPR015876">
    <property type="entry name" value="Acyl-CoA_DS"/>
</dbReference>
<dbReference type="PANTHER" id="PTHR11351:SF31">
    <property type="entry name" value="DESATURASE 1, ISOFORM A-RELATED"/>
    <property type="match status" value="1"/>
</dbReference>
<evidence type="ECO:0000256" key="3">
    <source>
        <dbReference type="ARBA" id="ARBA00008749"/>
    </source>
</evidence>
<keyword evidence="6" id="KW-0276">Fatty acid metabolism</keyword>
<gene>
    <name evidence="15" type="ORF">H1P_2650006</name>
</gene>
<keyword evidence="9" id="KW-0408">Iron</keyword>
<comment type="cofactor">
    <cofactor evidence="1">
        <name>Fe(2+)</name>
        <dbReference type="ChEBI" id="CHEBI:29033"/>
    </cofactor>
</comment>
<organism evidence="15 16">
    <name type="scientific">Hyella patelloides LEGE 07179</name>
    <dbReference type="NCBI Taxonomy" id="945734"/>
    <lineage>
        <taxon>Bacteria</taxon>
        <taxon>Bacillati</taxon>
        <taxon>Cyanobacteriota</taxon>
        <taxon>Cyanophyceae</taxon>
        <taxon>Pleurocapsales</taxon>
        <taxon>Hyellaceae</taxon>
        <taxon>Hyella</taxon>
    </lineage>
</organism>
<dbReference type="OrthoDB" id="19906at2"/>
<feature type="transmembrane region" description="Helical" evidence="13">
    <location>
        <begin position="12"/>
        <end position="32"/>
    </location>
</feature>
<name>A0A563VSN6_9CYAN</name>
<dbReference type="AlphaFoldDB" id="A0A563VSN6"/>
<accession>A0A563VSN6</accession>
<feature type="transmembrane region" description="Helical" evidence="13">
    <location>
        <begin position="156"/>
        <end position="179"/>
    </location>
</feature>
<proteinExistence type="inferred from homology"/>
<dbReference type="RefSeq" id="WP_144873024.1">
    <property type="nucleotide sequence ID" value="NZ_LR214008.1"/>
</dbReference>
<dbReference type="EMBL" id="CAACVJ010000185">
    <property type="protein sequence ID" value="VEP14445.1"/>
    <property type="molecule type" value="Genomic_DNA"/>
</dbReference>